<gene>
    <name evidence="1" type="ORF">F3Y22_tig00110013pilonHSYRG00125</name>
</gene>
<dbReference type="AlphaFoldDB" id="A0A6A3BP66"/>
<evidence type="ECO:0000313" key="1">
    <source>
        <dbReference type="EMBL" id="KAE8718413.1"/>
    </source>
</evidence>
<proteinExistence type="predicted"/>
<organism evidence="1 2">
    <name type="scientific">Hibiscus syriacus</name>
    <name type="common">Rose of Sharon</name>
    <dbReference type="NCBI Taxonomy" id="106335"/>
    <lineage>
        <taxon>Eukaryota</taxon>
        <taxon>Viridiplantae</taxon>
        <taxon>Streptophyta</taxon>
        <taxon>Embryophyta</taxon>
        <taxon>Tracheophyta</taxon>
        <taxon>Spermatophyta</taxon>
        <taxon>Magnoliopsida</taxon>
        <taxon>eudicotyledons</taxon>
        <taxon>Gunneridae</taxon>
        <taxon>Pentapetalae</taxon>
        <taxon>rosids</taxon>
        <taxon>malvids</taxon>
        <taxon>Malvales</taxon>
        <taxon>Malvaceae</taxon>
        <taxon>Malvoideae</taxon>
        <taxon>Hibiscus</taxon>
    </lineage>
</organism>
<evidence type="ECO:0000313" key="2">
    <source>
        <dbReference type="Proteomes" id="UP000436088"/>
    </source>
</evidence>
<sequence>MQKGGDKAQGSGQDIWNSGKVKDSYMDVYIQVSLATVIGIKYESPRKGDGLKVKSFVSDEYKELIEQAARF</sequence>
<comment type="caution">
    <text evidence="1">The sequence shown here is derived from an EMBL/GenBank/DDBJ whole genome shotgun (WGS) entry which is preliminary data.</text>
</comment>
<accession>A0A6A3BP66</accession>
<name>A0A6A3BP66_HIBSY</name>
<dbReference type="Proteomes" id="UP000436088">
    <property type="component" value="Unassembled WGS sequence"/>
</dbReference>
<keyword evidence="2" id="KW-1185">Reference proteome</keyword>
<dbReference type="EMBL" id="VEPZ02000812">
    <property type="protein sequence ID" value="KAE8718413.1"/>
    <property type="molecule type" value="Genomic_DNA"/>
</dbReference>
<reference evidence="1" key="1">
    <citation type="submission" date="2019-09" db="EMBL/GenBank/DDBJ databases">
        <title>Draft genome information of white flower Hibiscus syriacus.</title>
        <authorList>
            <person name="Kim Y.-M."/>
        </authorList>
    </citation>
    <scope>NUCLEOTIDE SEQUENCE [LARGE SCALE GENOMIC DNA]</scope>
    <source>
        <strain evidence="1">YM2019G1</strain>
    </source>
</reference>
<protein>
    <submittedName>
        <fullName evidence="1">Uncharacterized protein</fullName>
    </submittedName>
</protein>